<keyword evidence="1" id="KW-0472">Membrane</keyword>
<name>A0A163ACX5_9FLAO</name>
<feature type="transmembrane region" description="Helical" evidence="1">
    <location>
        <begin position="139"/>
        <end position="160"/>
    </location>
</feature>
<evidence type="ECO:0000313" key="3">
    <source>
        <dbReference type="Proteomes" id="UP000076715"/>
    </source>
</evidence>
<evidence type="ECO:0000313" key="2">
    <source>
        <dbReference type="EMBL" id="KZS40450.1"/>
    </source>
</evidence>
<comment type="caution">
    <text evidence="2">The sequence shown here is derived from an EMBL/GenBank/DDBJ whole genome shotgun (WGS) entry which is preliminary data.</text>
</comment>
<dbReference type="STRING" id="1642818.AWE51_05730"/>
<feature type="transmembrane region" description="Helical" evidence="1">
    <location>
        <begin position="105"/>
        <end position="127"/>
    </location>
</feature>
<sequence length="435" mass="50710">MLTFYILIAIFIAWIWVDYFLLIDIYEKDNLGYLILMFLLGASSVLIVFGLEKYFLKHFNFELTNSFINDFIYSVLKIGLVEEISKLIPFLIFYKLFKKQFNEPIDYIIFISVSALGFSAVENIIYFNRNGAGIINGRAILSTVGHMFDTALIGYGIVLYKFKQKPLIILIIFLFLAAFSHGFYDFWLLYESTKKGGIFITILYFLITIEIFSTILNNSLNNSSFFNYKIVIDSNRVYKKLLIYYGLVYLLQTIVLSFSEGLEYALKVLHGSIYFTGFIIVITSKRLSRFKLIKNRWNKVSISFPFTFNNSGTGLVIKGDSYNESYISEFYNDYIQIVPLSYRNTYLGDIKNAYIEKKIFLKNDETFYLAKVYQDESNENFKNYLLKPKTKGKVKTNDSELIIGLLDIGVNNLENNKLKFNDFDFLEWCTISNKK</sequence>
<accession>A0A163ACX5</accession>
<feature type="transmembrane region" description="Helical" evidence="1">
    <location>
        <begin position="33"/>
        <end position="51"/>
    </location>
</feature>
<dbReference type="OrthoDB" id="5504276at2"/>
<feature type="transmembrane region" description="Helical" evidence="1">
    <location>
        <begin position="6"/>
        <end position="26"/>
    </location>
</feature>
<dbReference type="PANTHER" id="PTHR36844">
    <property type="entry name" value="PROTEASE PRSW"/>
    <property type="match status" value="1"/>
</dbReference>
<proteinExistence type="predicted"/>
<evidence type="ECO:0000256" key="1">
    <source>
        <dbReference type="SAM" id="Phobius"/>
    </source>
</evidence>
<dbReference type="InterPro" id="IPR026898">
    <property type="entry name" value="PrsW"/>
</dbReference>
<feature type="transmembrane region" description="Helical" evidence="1">
    <location>
        <begin position="196"/>
        <end position="220"/>
    </location>
</feature>
<reference evidence="2 3" key="1">
    <citation type="submission" date="2016-01" db="EMBL/GenBank/DDBJ databases">
        <title>The draft genome sequence of Aquimarina sp. RZW4-3-2.</title>
        <authorList>
            <person name="Wang Y."/>
        </authorList>
    </citation>
    <scope>NUCLEOTIDE SEQUENCE [LARGE SCALE GENOMIC DNA]</scope>
    <source>
        <strain evidence="2 3">RZW4-3-2</strain>
    </source>
</reference>
<evidence type="ECO:0008006" key="4">
    <source>
        <dbReference type="Google" id="ProtNLM"/>
    </source>
</evidence>
<dbReference type="GO" id="GO:0008233">
    <property type="term" value="F:peptidase activity"/>
    <property type="evidence" value="ECO:0007669"/>
    <property type="project" value="InterPro"/>
</dbReference>
<dbReference type="EMBL" id="LQRT01000013">
    <property type="protein sequence ID" value="KZS40450.1"/>
    <property type="molecule type" value="Genomic_DNA"/>
</dbReference>
<protein>
    <recommendedName>
        <fullName evidence="4">Protease PrsW</fullName>
    </recommendedName>
</protein>
<keyword evidence="1" id="KW-0812">Transmembrane</keyword>
<dbReference type="RefSeq" id="WP_066313999.1">
    <property type="nucleotide sequence ID" value="NZ_LQRT01000013.1"/>
</dbReference>
<feature type="transmembrane region" description="Helical" evidence="1">
    <location>
        <begin position="71"/>
        <end position="93"/>
    </location>
</feature>
<dbReference type="AlphaFoldDB" id="A0A163ACX5"/>
<keyword evidence="3" id="KW-1185">Reference proteome</keyword>
<dbReference type="PANTHER" id="PTHR36844:SF1">
    <property type="entry name" value="PROTEASE PRSW"/>
    <property type="match status" value="1"/>
</dbReference>
<gene>
    <name evidence="2" type="ORF">AWE51_05730</name>
</gene>
<feature type="transmembrane region" description="Helical" evidence="1">
    <location>
        <begin position="167"/>
        <end position="190"/>
    </location>
</feature>
<dbReference type="Pfam" id="PF13367">
    <property type="entry name" value="PrsW-protease"/>
    <property type="match status" value="1"/>
</dbReference>
<dbReference type="Proteomes" id="UP000076715">
    <property type="component" value="Unassembled WGS sequence"/>
</dbReference>
<feature type="transmembrane region" description="Helical" evidence="1">
    <location>
        <begin position="264"/>
        <end position="284"/>
    </location>
</feature>
<organism evidence="2 3">
    <name type="scientific">Aquimarina aggregata</name>
    <dbReference type="NCBI Taxonomy" id="1642818"/>
    <lineage>
        <taxon>Bacteria</taxon>
        <taxon>Pseudomonadati</taxon>
        <taxon>Bacteroidota</taxon>
        <taxon>Flavobacteriia</taxon>
        <taxon>Flavobacteriales</taxon>
        <taxon>Flavobacteriaceae</taxon>
        <taxon>Aquimarina</taxon>
    </lineage>
</organism>
<feature type="transmembrane region" description="Helical" evidence="1">
    <location>
        <begin position="241"/>
        <end position="258"/>
    </location>
</feature>
<keyword evidence="1" id="KW-1133">Transmembrane helix</keyword>